<name>A0A915E021_9BILA</name>
<feature type="transmembrane region" description="Helical" evidence="11">
    <location>
        <begin position="95"/>
        <end position="115"/>
    </location>
</feature>
<evidence type="ECO:0000256" key="6">
    <source>
        <dbReference type="ARBA" id="ARBA00022832"/>
    </source>
</evidence>
<reference evidence="13" key="1">
    <citation type="submission" date="2022-11" db="UniProtKB">
        <authorList>
            <consortium name="WormBaseParasite"/>
        </authorList>
    </citation>
    <scope>IDENTIFICATION</scope>
</reference>
<keyword evidence="7 11" id="KW-1133">Transmembrane helix</keyword>
<keyword evidence="5 11" id="KW-0812">Transmembrane</keyword>
<feature type="transmembrane region" description="Helical" evidence="11">
    <location>
        <begin position="54"/>
        <end position="75"/>
    </location>
</feature>
<evidence type="ECO:0000256" key="2">
    <source>
        <dbReference type="ARBA" id="ARBA00005194"/>
    </source>
</evidence>
<dbReference type="GO" id="GO:0009922">
    <property type="term" value="F:fatty acid elongase activity"/>
    <property type="evidence" value="ECO:0007669"/>
    <property type="project" value="UniProtKB-EC"/>
</dbReference>
<dbReference type="AlphaFoldDB" id="A0A915E021"/>
<dbReference type="GO" id="GO:0030148">
    <property type="term" value="P:sphingolipid biosynthetic process"/>
    <property type="evidence" value="ECO:0007669"/>
    <property type="project" value="TreeGrafter"/>
</dbReference>
<evidence type="ECO:0000256" key="8">
    <source>
        <dbReference type="ARBA" id="ARBA00023098"/>
    </source>
</evidence>
<keyword evidence="4 11" id="KW-0808">Transferase</keyword>
<dbReference type="GO" id="GO:0019367">
    <property type="term" value="P:fatty acid elongation, saturated fatty acid"/>
    <property type="evidence" value="ECO:0007669"/>
    <property type="project" value="TreeGrafter"/>
</dbReference>
<proteinExistence type="inferred from homology"/>
<comment type="catalytic activity">
    <reaction evidence="11">
        <text>a very-long-chain acyl-CoA + malonyl-CoA + H(+) = a very-long-chain 3-oxoacyl-CoA + CO2 + CoA</text>
        <dbReference type="Rhea" id="RHEA:32727"/>
        <dbReference type="ChEBI" id="CHEBI:15378"/>
        <dbReference type="ChEBI" id="CHEBI:16526"/>
        <dbReference type="ChEBI" id="CHEBI:57287"/>
        <dbReference type="ChEBI" id="CHEBI:57384"/>
        <dbReference type="ChEBI" id="CHEBI:90725"/>
        <dbReference type="ChEBI" id="CHEBI:90736"/>
        <dbReference type="EC" id="2.3.1.199"/>
    </reaction>
</comment>
<dbReference type="PANTHER" id="PTHR11157">
    <property type="entry name" value="FATTY ACID ACYL TRANSFERASE-RELATED"/>
    <property type="match status" value="1"/>
</dbReference>
<evidence type="ECO:0000256" key="7">
    <source>
        <dbReference type="ARBA" id="ARBA00022989"/>
    </source>
</evidence>
<feature type="transmembrane region" description="Helical" evidence="11">
    <location>
        <begin position="191"/>
        <end position="216"/>
    </location>
</feature>
<evidence type="ECO:0000256" key="9">
    <source>
        <dbReference type="ARBA" id="ARBA00023136"/>
    </source>
</evidence>
<dbReference type="GO" id="GO:0034626">
    <property type="term" value="P:fatty acid elongation, polyunsaturated fatty acid"/>
    <property type="evidence" value="ECO:0007669"/>
    <property type="project" value="TreeGrafter"/>
</dbReference>
<comment type="similarity">
    <text evidence="11">Belongs to the ELO family.</text>
</comment>
<keyword evidence="3 11" id="KW-0444">Lipid biosynthesis</keyword>
<evidence type="ECO:0000256" key="3">
    <source>
        <dbReference type="ARBA" id="ARBA00022516"/>
    </source>
</evidence>
<dbReference type="InterPro" id="IPR030457">
    <property type="entry name" value="ELO_CS"/>
</dbReference>
<evidence type="ECO:0000313" key="12">
    <source>
        <dbReference type="Proteomes" id="UP000887574"/>
    </source>
</evidence>
<evidence type="ECO:0000313" key="13">
    <source>
        <dbReference type="WBParaSite" id="jg25503"/>
    </source>
</evidence>
<feature type="transmembrane region" description="Helical" evidence="11">
    <location>
        <begin position="357"/>
        <end position="380"/>
    </location>
</feature>
<evidence type="ECO:0000256" key="1">
    <source>
        <dbReference type="ARBA" id="ARBA00004141"/>
    </source>
</evidence>
<evidence type="ECO:0000256" key="11">
    <source>
        <dbReference type="RuleBase" id="RU361115"/>
    </source>
</evidence>
<dbReference type="PROSITE" id="PS01188">
    <property type="entry name" value="ELO"/>
    <property type="match status" value="1"/>
</dbReference>
<organism evidence="12 13">
    <name type="scientific">Ditylenchus dipsaci</name>
    <dbReference type="NCBI Taxonomy" id="166011"/>
    <lineage>
        <taxon>Eukaryota</taxon>
        <taxon>Metazoa</taxon>
        <taxon>Ecdysozoa</taxon>
        <taxon>Nematoda</taxon>
        <taxon>Chromadorea</taxon>
        <taxon>Rhabditida</taxon>
        <taxon>Tylenchina</taxon>
        <taxon>Tylenchomorpha</taxon>
        <taxon>Sphaerularioidea</taxon>
        <taxon>Anguinidae</taxon>
        <taxon>Anguininae</taxon>
        <taxon>Ditylenchus</taxon>
    </lineage>
</organism>
<keyword evidence="9 11" id="KW-0472">Membrane</keyword>
<dbReference type="EC" id="2.3.1.199" evidence="11"/>
<feature type="transmembrane region" description="Helical" evidence="11">
    <location>
        <begin position="20"/>
        <end position="42"/>
    </location>
</feature>
<comment type="pathway">
    <text evidence="2">Lipid metabolism; fatty acid biosynthesis.</text>
</comment>
<keyword evidence="10 11" id="KW-0275">Fatty acid biosynthesis</keyword>
<dbReference type="GO" id="GO:0005789">
    <property type="term" value="C:endoplasmic reticulum membrane"/>
    <property type="evidence" value="ECO:0007669"/>
    <property type="project" value="TreeGrafter"/>
</dbReference>
<keyword evidence="6 11" id="KW-0276">Fatty acid metabolism</keyword>
<evidence type="ECO:0000256" key="5">
    <source>
        <dbReference type="ARBA" id="ARBA00022692"/>
    </source>
</evidence>
<dbReference type="WBParaSite" id="jg25503">
    <property type="protein sequence ID" value="jg25503"/>
    <property type="gene ID" value="jg25503"/>
</dbReference>
<keyword evidence="8 11" id="KW-0443">Lipid metabolism</keyword>
<evidence type="ECO:0000256" key="10">
    <source>
        <dbReference type="ARBA" id="ARBA00023160"/>
    </source>
</evidence>
<dbReference type="PANTHER" id="PTHR11157:SF26">
    <property type="entry name" value="ELONGATION OF LONG CHAIN FATTY ACIDS PROTEIN 1"/>
    <property type="match status" value="1"/>
</dbReference>
<feature type="transmembrane region" description="Helical" evidence="11">
    <location>
        <begin position="326"/>
        <end position="345"/>
    </location>
</feature>
<comment type="subcellular location">
    <subcellularLocation>
        <location evidence="1">Membrane</location>
        <topology evidence="1">Multi-pass membrane protein</topology>
    </subcellularLocation>
</comment>
<accession>A0A915E021</accession>
<protein>
    <recommendedName>
        <fullName evidence="11">Elongation of very long chain fatty acids protein</fullName>
        <ecNumber evidence="11">2.3.1.199</ecNumber>
    </recommendedName>
    <alternativeName>
        <fullName evidence="11">Very-long-chain 3-oxoacyl-CoA synthase</fullName>
    </alternativeName>
</protein>
<dbReference type="Pfam" id="PF01151">
    <property type="entry name" value="ELO"/>
    <property type="match status" value="2"/>
</dbReference>
<dbReference type="GO" id="GO:0034625">
    <property type="term" value="P:fatty acid elongation, monounsaturated fatty acid"/>
    <property type="evidence" value="ECO:0007669"/>
    <property type="project" value="TreeGrafter"/>
</dbReference>
<keyword evidence="12" id="KW-1185">Reference proteome</keyword>
<evidence type="ECO:0000256" key="4">
    <source>
        <dbReference type="ARBA" id="ARBA00022679"/>
    </source>
</evidence>
<dbReference type="Proteomes" id="UP000887574">
    <property type="component" value="Unplaced"/>
</dbReference>
<dbReference type="GO" id="GO:0042761">
    <property type="term" value="P:very long-chain fatty acid biosynthetic process"/>
    <property type="evidence" value="ECO:0007669"/>
    <property type="project" value="TreeGrafter"/>
</dbReference>
<feature type="transmembrane region" description="Helical" evidence="11">
    <location>
        <begin position="288"/>
        <end position="306"/>
    </location>
</feature>
<sequence>MHWYHHALTFLYAQITYTETQAWCRWSLALNLTVHTIMYSYFGVQALKIKTPRYVAKFITTIQITQFVISCYIFSHLVYIKFTNSVPNCAASWNVLSLGALMYLSYLYLFASFFYKAYIRPSAAASAVKSKKVQVFCESIIYNGVVNTSYTTGNIFQTWVPPTFDHTRFLQILTAEKFPEQEAKQWVNDHFYLTLQISTVYVLVIFGTNIMGTIRLTPEFFDTLINSSFRDSYCKVSTFTSGLNGYWVWLFIVSKMFEALMFLHWYHHILTMIYAFYSYPLSPGFNRWGIYLNFFVHAFMYSYYFLRSMKIKVPGSVAKFITTIQIWQFIISVVILIHLGNLIFIKKVECDFDPRVFAFAVFMDITYLVLFINFFLKAYVLKGGSVRYKAVPATANGKPVDSKANGKANGVSNGTATHIN</sequence>
<dbReference type="InterPro" id="IPR002076">
    <property type="entry name" value="ELO_fam"/>
</dbReference>